<sequence length="71" mass="7830">MGQDKQLRGYLVAMLAGAGIMVLALVAGWPPGGRLEVLFAWFTAGATVVAVSLTLYEWRQARRRREQDGRP</sequence>
<proteinExistence type="predicted"/>
<keyword evidence="1" id="KW-1133">Transmembrane helix</keyword>
<gene>
    <name evidence="2" type="ORF">GCM10009767_02310</name>
</gene>
<evidence type="ECO:0000313" key="2">
    <source>
        <dbReference type="EMBL" id="GAA1747155.1"/>
    </source>
</evidence>
<feature type="transmembrane region" description="Helical" evidence="1">
    <location>
        <begin position="38"/>
        <end position="56"/>
    </location>
</feature>
<accession>A0ABN2K4L6</accession>
<keyword evidence="1" id="KW-0812">Transmembrane</keyword>
<name>A0ABN2K4L6_9MICC</name>
<evidence type="ECO:0000313" key="3">
    <source>
        <dbReference type="Proteomes" id="UP001501204"/>
    </source>
</evidence>
<dbReference type="EMBL" id="BAAAOA010000005">
    <property type="protein sequence ID" value="GAA1747155.1"/>
    <property type="molecule type" value="Genomic_DNA"/>
</dbReference>
<dbReference type="RefSeq" id="WP_344119079.1">
    <property type="nucleotide sequence ID" value="NZ_BAAAOA010000005.1"/>
</dbReference>
<reference evidence="2 3" key="1">
    <citation type="journal article" date="2019" name="Int. J. Syst. Evol. Microbiol.">
        <title>The Global Catalogue of Microorganisms (GCM) 10K type strain sequencing project: providing services to taxonomists for standard genome sequencing and annotation.</title>
        <authorList>
            <consortium name="The Broad Institute Genomics Platform"/>
            <consortium name="The Broad Institute Genome Sequencing Center for Infectious Disease"/>
            <person name="Wu L."/>
            <person name="Ma J."/>
        </authorList>
    </citation>
    <scope>NUCLEOTIDE SEQUENCE [LARGE SCALE GENOMIC DNA]</scope>
    <source>
        <strain evidence="2 3">JCM 14735</strain>
    </source>
</reference>
<keyword evidence="1" id="KW-0472">Membrane</keyword>
<feature type="transmembrane region" description="Helical" evidence="1">
    <location>
        <begin position="7"/>
        <end position="26"/>
    </location>
</feature>
<keyword evidence="3" id="KW-1185">Reference proteome</keyword>
<organism evidence="2 3">
    <name type="scientific">Kocuria aegyptia</name>
    <dbReference type="NCBI Taxonomy" id="330943"/>
    <lineage>
        <taxon>Bacteria</taxon>
        <taxon>Bacillati</taxon>
        <taxon>Actinomycetota</taxon>
        <taxon>Actinomycetes</taxon>
        <taxon>Micrococcales</taxon>
        <taxon>Micrococcaceae</taxon>
        <taxon>Kocuria</taxon>
    </lineage>
</organism>
<evidence type="ECO:0000256" key="1">
    <source>
        <dbReference type="SAM" id="Phobius"/>
    </source>
</evidence>
<protein>
    <submittedName>
        <fullName evidence="2">Uncharacterized protein</fullName>
    </submittedName>
</protein>
<dbReference type="Proteomes" id="UP001501204">
    <property type="component" value="Unassembled WGS sequence"/>
</dbReference>
<comment type="caution">
    <text evidence="2">The sequence shown here is derived from an EMBL/GenBank/DDBJ whole genome shotgun (WGS) entry which is preliminary data.</text>
</comment>